<protein>
    <submittedName>
        <fullName evidence="7">O-antigen/teichoic acid export membrane protein</fullName>
    </submittedName>
</protein>
<feature type="transmembrane region" description="Helical" evidence="6">
    <location>
        <begin position="395"/>
        <end position="412"/>
    </location>
</feature>
<dbReference type="Pfam" id="PF01943">
    <property type="entry name" value="Polysacc_synt"/>
    <property type="match status" value="1"/>
</dbReference>
<keyword evidence="8" id="KW-1185">Reference proteome</keyword>
<comment type="caution">
    <text evidence="7">The sequence shown here is derived from an EMBL/GenBank/DDBJ whole genome shotgun (WGS) entry which is preliminary data.</text>
</comment>
<dbReference type="InterPro" id="IPR002797">
    <property type="entry name" value="Polysacc_synth"/>
</dbReference>
<comment type="subcellular location">
    <subcellularLocation>
        <location evidence="1">Cell membrane</location>
        <topology evidence="1">Multi-pass membrane protein</topology>
    </subcellularLocation>
</comment>
<dbReference type="GO" id="GO:0005886">
    <property type="term" value="C:plasma membrane"/>
    <property type="evidence" value="ECO:0007669"/>
    <property type="project" value="UniProtKB-SubCell"/>
</dbReference>
<dbReference type="RefSeq" id="WP_106136889.1">
    <property type="nucleotide sequence ID" value="NZ_PVTE01000004.1"/>
</dbReference>
<dbReference type="EMBL" id="PVTE01000004">
    <property type="protein sequence ID" value="PRY43024.1"/>
    <property type="molecule type" value="Genomic_DNA"/>
</dbReference>
<feature type="transmembrane region" description="Helical" evidence="6">
    <location>
        <begin position="428"/>
        <end position="445"/>
    </location>
</feature>
<feature type="transmembrane region" description="Helical" evidence="6">
    <location>
        <begin position="333"/>
        <end position="356"/>
    </location>
</feature>
<feature type="transmembrane region" description="Helical" evidence="6">
    <location>
        <begin position="305"/>
        <end position="327"/>
    </location>
</feature>
<reference evidence="7 8" key="1">
    <citation type="submission" date="2018-03" db="EMBL/GenBank/DDBJ databases">
        <title>Genomic Encyclopedia of Archaeal and Bacterial Type Strains, Phase II (KMG-II): from individual species to whole genera.</title>
        <authorList>
            <person name="Goeker M."/>
        </authorList>
    </citation>
    <scope>NUCLEOTIDE SEQUENCE [LARGE SCALE GENOMIC DNA]</scope>
    <source>
        <strain evidence="7 8">DSM 28354</strain>
    </source>
</reference>
<dbReference type="PANTHER" id="PTHR30250:SF11">
    <property type="entry name" value="O-ANTIGEN TRANSPORTER-RELATED"/>
    <property type="match status" value="1"/>
</dbReference>
<dbReference type="InterPro" id="IPR050833">
    <property type="entry name" value="Poly_Biosynth_Transport"/>
</dbReference>
<feature type="transmembrane region" description="Helical" evidence="6">
    <location>
        <begin position="451"/>
        <end position="470"/>
    </location>
</feature>
<feature type="transmembrane region" description="Helical" evidence="6">
    <location>
        <begin position="121"/>
        <end position="142"/>
    </location>
</feature>
<sequence>MKLTYKNSLSGIGQLVLTGVLTFISIPVFIRVLGEEAYGAFSIVTLAGNLNIFVNLGLNSALLKFLCVQGRSKESDYDIAATLLLLLVIIVPLSLLAITFQQPILQRFLGLSDRLYDQVRILYRCVVLANLVLLIGQTFTTLLDSQQRIYLTNMYQFIYSLLYWGGMIGVVSLGYGMPGIGWAVIGAASVWLVLVVTAALRLWGMPDLTGFLTELPRVARKQLAFGASVYGAGLLTMLFEPMTKLLVSRLIGVTEVGYLEIAHKIRSQLWAVMQKLTYPLYPQIAQQTDIGVIHRMMTTFQSRMLTLLVPFLLFFFLAFPTALSLWLPNANDVTTLATLSISSAYMLGTLSIPPYYFLMSHQHGKKTVLVQAVNVTVNGLVILLSYRLLGFNGVILANSLAILSSLTLCLYYQRRYIGPLQFGIRNQWLTWLILIALTVCLTLVEQELTNAFVRIGFVGLAAVITYAILLRHDIVRLSSRSSQVL</sequence>
<evidence type="ECO:0000256" key="2">
    <source>
        <dbReference type="ARBA" id="ARBA00022475"/>
    </source>
</evidence>
<keyword evidence="2" id="KW-1003">Cell membrane</keyword>
<organism evidence="7 8">
    <name type="scientific">Spirosoma oryzae</name>
    <dbReference type="NCBI Taxonomy" id="1469603"/>
    <lineage>
        <taxon>Bacteria</taxon>
        <taxon>Pseudomonadati</taxon>
        <taxon>Bacteroidota</taxon>
        <taxon>Cytophagia</taxon>
        <taxon>Cytophagales</taxon>
        <taxon>Cytophagaceae</taxon>
        <taxon>Spirosoma</taxon>
    </lineage>
</organism>
<name>A0A2T0TBJ8_9BACT</name>
<keyword evidence="3 6" id="KW-0812">Transmembrane</keyword>
<gene>
    <name evidence="7" type="ORF">CLV58_104155</name>
</gene>
<evidence type="ECO:0000313" key="8">
    <source>
        <dbReference type="Proteomes" id="UP000238375"/>
    </source>
</evidence>
<feature type="transmembrane region" description="Helical" evidence="6">
    <location>
        <begin position="12"/>
        <end position="30"/>
    </location>
</feature>
<feature type="transmembrane region" description="Helical" evidence="6">
    <location>
        <begin position="79"/>
        <end position="100"/>
    </location>
</feature>
<evidence type="ECO:0000256" key="5">
    <source>
        <dbReference type="ARBA" id="ARBA00023136"/>
    </source>
</evidence>
<evidence type="ECO:0000256" key="3">
    <source>
        <dbReference type="ARBA" id="ARBA00022692"/>
    </source>
</evidence>
<feature type="transmembrane region" description="Helical" evidence="6">
    <location>
        <begin position="182"/>
        <end position="203"/>
    </location>
</feature>
<feature type="transmembrane region" description="Helical" evidence="6">
    <location>
        <begin position="368"/>
        <end position="389"/>
    </location>
</feature>
<dbReference type="PANTHER" id="PTHR30250">
    <property type="entry name" value="PST FAMILY PREDICTED COLANIC ACID TRANSPORTER"/>
    <property type="match status" value="1"/>
</dbReference>
<dbReference type="AlphaFoldDB" id="A0A2T0TBJ8"/>
<evidence type="ECO:0000256" key="1">
    <source>
        <dbReference type="ARBA" id="ARBA00004651"/>
    </source>
</evidence>
<feature type="transmembrane region" description="Helical" evidence="6">
    <location>
        <begin position="154"/>
        <end position="175"/>
    </location>
</feature>
<keyword evidence="5 6" id="KW-0472">Membrane</keyword>
<keyword evidence="4 6" id="KW-1133">Transmembrane helix</keyword>
<evidence type="ECO:0000256" key="6">
    <source>
        <dbReference type="SAM" id="Phobius"/>
    </source>
</evidence>
<dbReference type="OrthoDB" id="1098852at2"/>
<evidence type="ECO:0000313" key="7">
    <source>
        <dbReference type="EMBL" id="PRY43024.1"/>
    </source>
</evidence>
<feature type="transmembrane region" description="Helical" evidence="6">
    <location>
        <begin position="223"/>
        <end position="239"/>
    </location>
</feature>
<evidence type="ECO:0000256" key="4">
    <source>
        <dbReference type="ARBA" id="ARBA00022989"/>
    </source>
</evidence>
<accession>A0A2T0TBJ8</accession>
<proteinExistence type="predicted"/>
<feature type="transmembrane region" description="Helical" evidence="6">
    <location>
        <begin position="37"/>
        <end position="59"/>
    </location>
</feature>
<dbReference type="Proteomes" id="UP000238375">
    <property type="component" value="Unassembled WGS sequence"/>
</dbReference>